<dbReference type="Pfam" id="PF13646">
    <property type="entry name" value="HEAT_2"/>
    <property type="match status" value="1"/>
</dbReference>
<comment type="caution">
    <text evidence="1">The sequence shown here is derived from an EMBL/GenBank/DDBJ whole genome shotgun (WGS) entry which is preliminary data.</text>
</comment>
<accession>A0ABR8MU34</accession>
<name>A0ABR8MU34_9BACL</name>
<evidence type="ECO:0000313" key="2">
    <source>
        <dbReference type="Proteomes" id="UP000609346"/>
    </source>
</evidence>
<keyword evidence="2" id="KW-1185">Reference proteome</keyword>
<dbReference type="InterPro" id="IPR016024">
    <property type="entry name" value="ARM-type_fold"/>
</dbReference>
<proteinExistence type="predicted"/>
<organism evidence="1 2">
    <name type="scientific">Paenibacillus terricola</name>
    <dbReference type="NCBI Taxonomy" id="2763503"/>
    <lineage>
        <taxon>Bacteria</taxon>
        <taxon>Bacillati</taxon>
        <taxon>Bacillota</taxon>
        <taxon>Bacilli</taxon>
        <taxon>Bacillales</taxon>
        <taxon>Paenibacillaceae</taxon>
        <taxon>Paenibacillus</taxon>
    </lineage>
</organism>
<dbReference type="SUPFAM" id="SSF48371">
    <property type="entry name" value="ARM repeat"/>
    <property type="match status" value="2"/>
</dbReference>
<sequence>MSVELLQDLQQEVRRLFIAGSALAQGDLRIAKLQPQLKQLGESAPVFNRIAEASDAVLSASREDSAVKLLELATLLSAVLHTQGKTETVGELQSIQSESIDLPTDMPYRRLKPLLDILSTKGQGRLEQLRQAVQDGVHLDLRALPMMCSALDETFPEIAELVAETIRTGYGDSALPLLRRQINLQGGKGDARRLLLIERLAGSEAESLVLDAAENGSVDLKIAAISTLGEYAQHESLLLEMSREKRKEVRQAAFDSLASLGTDAALNRLFEALTSSKDRELAIEPIRIANSTALIQRIIQLAEQSLETYMRSEGKERGAAIEQLNAELLCLHGSGTVVSNRNSYWHRRINSSRASEALSDAVYAVVHKLLTTRDFIAPETEMVVENAAELLLTMNTEQGNRLLLELPQEKSIVFIGFRFRAAYRLMSPAELFRAFAPMLETPSSNAARELLHVIEQLVSEQTDSSDMDASTTALAECWDSRWIHAFVKADAALLVTQFAHKPDRVVTEYLTSSLGKNASLNRHIDQRILFALYRIGYKDTPELVFGLLERRYYYYNDDNIQQLIALMPRSYIPRLRELALKPNVARPEELIAIADAMEAAPAEIIEESGPSLWRWIRNKLS</sequence>
<protein>
    <submittedName>
        <fullName evidence="1">HEAT repeat domain-containing protein</fullName>
    </submittedName>
</protein>
<dbReference type="InterPro" id="IPR011989">
    <property type="entry name" value="ARM-like"/>
</dbReference>
<dbReference type="Gene3D" id="1.25.10.10">
    <property type="entry name" value="Leucine-rich Repeat Variant"/>
    <property type="match status" value="1"/>
</dbReference>
<dbReference type="RefSeq" id="WP_191203645.1">
    <property type="nucleotide sequence ID" value="NZ_JACXZA010000002.1"/>
</dbReference>
<gene>
    <name evidence="1" type="ORF">H8B09_11600</name>
</gene>
<reference evidence="1 2" key="1">
    <citation type="submission" date="2020-09" db="EMBL/GenBank/DDBJ databases">
        <title>Paenibacillus sp. strain PR3 16S rRNA gene Genome sequencing and assembly.</title>
        <authorList>
            <person name="Kim J."/>
        </authorList>
    </citation>
    <scope>NUCLEOTIDE SEQUENCE [LARGE SCALE GENOMIC DNA]</scope>
    <source>
        <strain evidence="1 2">PR3</strain>
    </source>
</reference>
<dbReference type="EMBL" id="JACXZA010000002">
    <property type="protein sequence ID" value="MBD3919398.1"/>
    <property type="molecule type" value="Genomic_DNA"/>
</dbReference>
<dbReference type="Proteomes" id="UP000609346">
    <property type="component" value="Unassembled WGS sequence"/>
</dbReference>
<evidence type="ECO:0000313" key="1">
    <source>
        <dbReference type="EMBL" id="MBD3919398.1"/>
    </source>
</evidence>